<dbReference type="AlphaFoldDB" id="A0A212F1C6"/>
<dbReference type="InParanoid" id="A0A212F1C6"/>
<proteinExistence type="predicted"/>
<organism evidence="1 2">
    <name type="scientific">Danaus plexippus plexippus</name>
    <dbReference type="NCBI Taxonomy" id="278856"/>
    <lineage>
        <taxon>Eukaryota</taxon>
        <taxon>Metazoa</taxon>
        <taxon>Ecdysozoa</taxon>
        <taxon>Arthropoda</taxon>
        <taxon>Hexapoda</taxon>
        <taxon>Insecta</taxon>
        <taxon>Pterygota</taxon>
        <taxon>Neoptera</taxon>
        <taxon>Endopterygota</taxon>
        <taxon>Lepidoptera</taxon>
        <taxon>Glossata</taxon>
        <taxon>Ditrysia</taxon>
        <taxon>Papilionoidea</taxon>
        <taxon>Nymphalidae</taxon>
        <taxon>Danainae</taxon>
        <taxon>Danaini</taxon>
        <taxon>Danaina</taxon>
        <taxon>Danaus</taxon>
        <taxon>Danaus</taxon>
    </lineage>
</organism>
<protein>
    <submittedName>
        <fullName evidence="1">Uncharacterized protein</fullName>
    </submittedName>
</protein>
<reference evidence="1 2" key="1">
    <citation type="journal article" date="2011" name="Cell">
        <title>The monarch butterfly genome yields insights into long-distance migration.</title>
        <authorList>
            <person name="Zhan S."/>
            <person name="Merlin C."/>
            <person name="Boore J.L."/>
            <person name="Reppert S.M."/>
        </authorList>
    </citation>
    <scope>NUCLEOTIDE SEQUENCE [LARGE SCALE GENOMIC DNA]</scope>
    <source>
        <strain evidence="1">F-2</strain>
    </source>
</reference>
<accession>A0A212F1C6</accession>
<evidence type="ECO:0000313" key="1">
    <source>
        <dbReference type="EMBL" id="OWR47521.1"/>
    </source>
</evidence>
<sequence>MGIGKRVAVQNSINLRNDANLAADLPAACGPE</sequence>
<gene>
    <name evidence="1" type="ORF">KGM_214904A</name>
</gene>
<keyword evidence="2" id="KW-1185">Reference proteome</keyword>
<evidence type="ECO:0000313" key="2">
    <source>
        <dbReference type="Proteomes" id="UP000007151"/>
    </source>
</evidence>
<dbReference type="EMBL" id="AGBW02010920">
    <property type="protein sequence ID" value="OWR47521.1"/>
    <property type="molecule type" value="Genomic_DNA"/>
</dbReference>
<dbReference type="KEGG" id="dpl:KGM_214904A"/>
<dbReference type="Proteomes" id="UP000007151">
    <property type="component" value="Unassembled WGS sequence"/>
</dbReference>
<feature type="non-terminal residue" evidence="1">
    <location>
        <position position="32"/>
    </location>
</feature>
<name>A0A212F1C6_DANPL</name>
<comment type="caution">
    <text evidence="1">The sequence shown here is derived from an EMBL/GenBank/DDBJ whole genome shotgun (WGS) entry which is preliminary data.</text>
</comment>